<feature type="non-terminal residue" evidence="2">
    <location>
        <position position="1"/>
    </location>
</feature>
<proteinExistence type="predicted"/>
<comment type="caution">
    <text evidence="2">The sequence shown here is derived from an EMBL/GenBank/DDBJ whole genome shotgun (WGS) entry which is preliminary data.</text>
</comment>
<dbReference type="PANTHER" id="PTHR37412:SF2">
    <property type="entry name" value="C2 DOMAIN-CONTAINING PROTEIN 5"/>
    <property type="match status" value="1"/>
</dbReference>
<name>A0ABV0PIU3_9TELE</name>
<protein>
    <submittedName>
        <fullName evidence="2">C2 domain-containing protein 5</fullName>
    </submittedName>
</protein>
<gene>
    <name evidence="2" type="primary">C2CD5_2</name>
    <name evidence="2" type="ORF">GOODEAATRI_031665</name>
</gene>
<dbReference type="InterPro" id="IPR038983">
    <property type="entry name" value="C2CD5"/>
</dbReference>
<organism evidence="2 3">
    <name type="scientific">Goodea atripinnis</name>
    <dbReference type="NCBI Taxonomy" id="208336"/>
    <lineage>
        <taxon>Eukaryota</taxon>
        <taxon>Metazoa</taxon>
        <taxon>Chordata</taxon>
        <taxon>Craniata</taxon>
        <taxon>Vertebrata</taxon>
        <taxon>Euteleostomi</taxon>
        <taxon>Actinopterygii</taxon>
        <taxon>Neopterygii</taxon>
        <taxon>Teleostei</taxon>
        <taxon>Neoteleostei</taxon>
        <taxon>Acanthomorphata</taxon>
        <taxon>Ovalentaria</taxon>
        <taxon>Atherinomorphae</taxon>
        <taxon>Cyprinodontiformes</taxon>
        <taxon>Goodeidae</taxon>
        <taxon>Goodea</taxon>
    </lineage>
</organism>
<accession>A0ABV0PIU3</accession>
<reference evidence="2 3" key="1">
    <citation type="submission" date="2021-06" db="EMBL/GenBank/DDBJ databases">
        <authorList>
            <person name="Palmer J.M."/>
        </authorList>
    </citation>
    <scope>NUCLEOTIDE SEQUENCE [LARGE SCALE GENOMIC DNA]</scope>
    <source>
        <strain evidence="2 3">GA_2019</strain>
        <tissue evidence="2">Muscle</tissue>
    </source>
</reference>
<keyword evidence="3" id="KW-1185">Reference proteome</keyword>
<dbReference type="PANTHER" id="PTHR37412">
    <property type="entry name" value="C2 DOMAIN-CONTAINING PROTEIN 5"/>
    <property type="match status" value="1"/>
</dbReference>
<sequence length="106" mass="11836">IAGKTPGDLNNEQHILSIQKRINDTIAKNKELYQINPPELTEEGVGSPIPEPRHRSRLFRSHSESSDEVSELDLSHGKKDAFVLEVSTAATLRPCLGFLTGLQQYR</sequence>
<dbReference type="Proteomes" id="UP001476798">
    <property type="component" value="Unassembled WGS sequence"/>
</dbReference>
<dbReference type="EMBL" id="JAHRIO010075473">
    <property type="protein sequence ID" value="MEQ2183336.1"/>
    <property type="molecule type" value="Genomic_DNA"/>
</dbReference>
<evidence type="ECO:0000256" key="1">
    <source>
        <dbReference type="SAM" id="MobiDB-lite"/>
    </source>
</evidence>
<evidence type="ECO:0000313" key="2">
    <source>
        <dbReference type="EMBL" id="MEQ2183336.1"/>
    </source>
</evidence>
<feature type="region of interest" description="Disordered" evidence="1">
    <location>
        <begin position="34"/>
        <end position="72"/>
    </location>
</feature>
<evidence type="ECO:0000313" key="3">
    <source>
        <dbReference type="Proteomes" id="UP001476798"/>
    </source>
</evidence>